<organism evidence="1 3">
    <name type="scientific">Candidatus Chlorohelix allophototropha</name>
    <dbReference type="NCBI Taxonomy" id="3003348"/>
    <lineage>
        <taxon>Bacteria</taxon>
        <taxon>Bacillati</taxon>
        <taxon>Chloroflexota</taxon>
        <taxon>Chloroflexia</taxon>
        <taxon>Candidatus Chloroheliales</taxon>
        <taxon>Candidatus Chloroheliaceae</taxon>
        <taxon>Candidatus Chlorohelix</taxon>
    </lineage>
</organism>
<keyword evidence="1" id="KW-0456">Lyase</keyword>
<evidence type="ECO:0000313" key="1">
    <source>
        <dbReference type="EMBL" id="NWJ47226.1"/>
    </source>
</evidence>
<sequence length="402" mass="44037">MGYVATKGGTEAVLKAEQLVEYFRLRGETEPIKIEQIKSQFRLAVDRAMSEGSLYAPELAALALKQSEGDAVEASFLLRAYRSTLPRLSYSLPANGTRMRLIRRISSTFKDIPGGQLLGPTRDYQPRLLNTLLTSESSETMRRFLANFEKQVESNETDGQSSTFPKVIDSMREQDLLAEAASIGDDDIDEPFDVTRKATSFPAPRSARLQIMARGDAGSLLALAYSSIRGYGDVHPTLGEMRVGYLPIEVAHPLTGESVEIGEIMITECEMVSRVKATGNEEIELSPKFGLGYGFSFGHGEDKAVSMSILDRAISAAKSGKVHGQSGPAADEEFVLQHIDAIEASGFTAHYKLPHYVTFQADISVLERAKDHATAKNAAQAEKQLRLQQKLAKDAQDNTLLD</sequence>
<keyword evidence="4" id="KW-1185">Reference proteome</keyword>
<dbReference type="RefSeq" id="WP_341471027.1">
    <property type="nucleotide sequence ID" value="NZ_CP128400.1"/>
</dbReference>
<dbReference type="GO" id="GO:0019634">
    <property type="term" value="P:organic phosphonate metabolic process"/>
    <property type="evidence" value="ECO:0007669"/>
    <property type="project" value="InterPro"/>
</dbReference>
<dbReference type="Pfam" id="PF05861">
    <property type="entry name" value="PhnI"/>
    <property type="match status" value="1"/>
</dbReference>
<dbReference type="EMBL" id="JACATZ010000003">
    <property type="protein sequence ID" value="NWJ47226.1"/>
    <property type="molecule type" value="Genomic_DNA"/>
</dbReference>
<dbReference type="GO" id="GO:0016829">
    <property type="term" value="F:lyase activity"/>
    <property type="evidence" value="ECO:0007669"/>
    <property type="project" value="UniProtKB-KW"/>
</dbReference>
<dbReference type="Proteomes" id="UP001431572">
    <property type="component" value="Chromosome 2"/>
</dbReference>
<reference evidence="2" key="2">
    <citation type="journal article" date="2024" name="Nature">
        <title>Anoxygenic phototroph of the Chloroflexota uses a type I reaction centre.</title>
        <authorList>
            <person name="Tsuji J.M."/>
            <person name="Shaw N.A."/>
            <person name="Nagashima S."/>
            <person name="Venkiteswaran J.J."/>
            <person name="Schiff S.L."/>
            <person name="Watanabe T."/>
            <person name="Fukui M."/>
            <person name="Hanada S."/>
            <person name="Tank M."/>
            <person name="Neufeld J.D."/>
        </authorList>
    </citation>
    <scope>NUCLEOTIDE SEQUENCE</scope>
    <source>
        <strain evidence="2">L227-S17</strain>
    </source>
</reference>
<dbReference type="PIRSF" id="PIRSF007313">
    <property type="entry name" value="PhnI"/>
    <property type="match status" value="1"/>
</dbReference>
<evidence type="ECO:0000313" key="2">
    <source>
        <dbReference type="EMBL" id="WJW69137.1"/>
    </source>
</evidence>
<accession>A0A8T7M5B6</accession>
<dbReference type="EMBL" id="CP128400">
    <property type="protein sequence ID" value="WJW69137.1"/>
    <property type="molecule type" value="Genomic_DNA"/>
</dbReference>
<name>A0A8T7M5B6_9CHLR</name>
<reference evidence="1 3" key="1">
    <citation type="submission" date="2020-06" db="EMBL/GenBank/DDBJ databases">
        <title>Anoxygenic phototrophic Chloroflexota member uses a Type I reaction center.</title>
        <authorList>
            <person name="Tsuji J.M."/>
            <person name="Shaw N.A."/>
            <person name="Nagashima S."/>
            <person name="Venkiteswaran J."/>
            <person name="Schiff S.L."/>
            <person name="Hanada S."/>
            <person name="Tank M."/>
            <person name="Neufeld J.D."/>
        </authorList>
    </citation>
    <scope>NUCLEOTIDE SEQUENCE [LARGE SCALE GENOMIC DNA]</scope>
    <source>
        <strain evidence="1">L227-S17</strain>
    </source>
</reference>
<proteinExistence type="predicted"/>
<evidence type="ECO:0000313" key="4">
    <source>
        <dbReference type="Proteomes" id="UP001431572"/>
    </source>
</evidence>
<dbReference type="InterPro" id="IPR008773">
    <property type="entry name" value="PhnI"/>
</dbReference>
<dbReference type="AlphaFoldDB" id="A0A8T7M5B6"/>
<dbReference type="Proteomes" id="UP000521676">
    <property type="component" value="Unassembled WGS sequence"/>
</dbReference>
<evidence type="ECO:0000313" key="3">
    <source>
        <dbReference type="Proteomes" id="UP000521676"/>
    </source>
</evidence>
<gene>
    <name evidence="1" type="ORF">HXX08_15295</name>
    <name evidence="2" type="ORF">OZ401_002730</name>
</gene>
<protein>
    <submittedName>
        <fullName evidence="1">Carbon-phosphorus lyase complex subunit PhnI</fullName>
    </submittedName>
</protein>